<dbReference type="AlphaFoldDB" id="A0A0L0D5D5"/>
<feature type="transmembrane region" description="Helical" evidence="1">
    <location>
        <begin position="266"/>
        <end position="284"/>
    </location>
</feature>
<feature type="transmembrane region" description="Helical" evidence="1">
    <location>
        <begin position="98"/>
        <end position="119"/>
    </location>
</feature>
<dbReference type="Proteomes" id="UP000054408">
    <property type="component" value="Unassembled WGS sequence"/>
</dbReference>
<dbReference type="RefSeq" id="XP_013760309.1">
    <property type="nucleotide sequence ID" value="XM_013904855.1"/>
</dbReference>
<evidence type="ECO:0000313" key="3">
    <source>
        <dbReference type="Proteomes" id="UP000054408"/>
    </source>
</evidence>
<feature type="transmembrane region" description="Helical" evidence="1">
    <location>
        <begin position="192"/>
        <end position="210"/>
    </location>
</feature>
<accession>A0A0L0D5D5</accession>
<gene>
    <name evidence="2" type="ORF">AMSG_02964</name>
</gene>
<name>A0A0L0D5D5_THETB</name>
<evidence type="ECO:0008006" key="4">
    <source>
        <dbReference type="Google" id="ProtNLM"/>
    </source>
</evidence>
<feature type="transmembrane region" description="Helical" evidence="1">
    <location>
        <begin position="327"/>
        <end position="349"/>
    </location>
</feature>
<protein>
    <recommendedName>
        <fullName evidence="4">TRP C-terminal domain-containing protein</fullName>
    </recommendedName>
</protein>
<keyword evidence="1" id="KW-1133">Transmembrane helix</keyword>
<keyword evidence="1" id="KW-0472">Membrane</keyword>
<keyword evidence="1" id="KW-0812">Transmembrane</keyword>
<organism evidence="2 3">
    <name type="scientific">Thecamonas trahens ATCC 50062</name>
    <dbReference type="NCBI Taxonomy" id="461836"/>
    <lineage>
        <taxon>Eukaryota</taxon>
        <taxon>Apusozoa</taxon>
        <taxon>Apusomonadida</taxon>
        <taxon>Apusomonadidae</taxon>
        <taxon>Thecamonas</taxon>
    </lineage>
</organism>
<evidence type="ECO:0000256" key="1">
    <source>
        <dbReference type="SAM" id="Phobius"/>
    </source>
</evidence>
<dbReference type="OrthoDB" id="5950997at2759"/>
<dbReference type="GeneID" id="25562608"/>
<dbReference type="EMBL" id="GL349443">
    <property type="protein sequence ID" value="KNC46528.1"/>
    <property type="molecule type" value="Genomic_DNA"/>
</dbReference>
<feature type="transmembrane region" description="Helical" evidence="1">
    <location>
        <begin position="41"/>
        <end position="60"/>
    </location>
</feature>
<feature type="transmembrane region" description="Helical" evidence="1">
    <location>
        <begin position="296"/>
        <end position="315"/>
    </location>
</feature>
<dbReference type="OMA" id="AMANRRH"/>
<sequence>MAAVLAWRLSRTAQLHAQAAASSSGNLIRLFRANMVPATLSMVLVAFQVVGILADAKLAWTDASRALLQPFNIFNVDVDVFATECTLISFYAKYAFSVLSPIFVIACTMGMMLVIKAVLSSQVRVYAPLSGLATRTVVDAVTFSLAPLLYIPMSRAVLVFFDCSKLPDGSYGLDADPGIKCFDAAWLQTLPLAAAALLIGVIGVPVYFAFAMANRRHKLFEPSTTIRFGTLYRLYRRAYYWGGVVELGRRLSLVVVSVFFSNHQLFQIALIMIVLGMGLYFVVSRRPYYIPLYNNVDIRLTICLLAILLIGSSSYSERTSQSGAISTFLVVATVLALLALLGVAIHSLVQDVIIIRREQEGAFLTAEKRQQLLVGVITHELQDIEADPNVLVAAGEFLGVLEDARQ</sequence>
<dbReference type="PANTHER" id="PTHR11319">
    <property type="entry name" value="G PROTEIN-COUPLED RECEPTOR-RELATED"/>
    <property type="match status" value="1"/>
</dbReference>
<feature type="transmembrane region" description="Helical" evidence="1">
    <location>
        <begin position="238"/>
        <end position="260"/>
    </location>
</feature>
<proteinExistence type="predicted"/>
<feature type="transmembrane region" description="Helical" evidence="1">
    <location>
        <begin position="140"/>
        <end position="161"/>
    </location>
</feature>
<evidence type="ECO:0000313" key="2">
    <source>
        <dbReference type="EMBL" id="KNC46528.1"/>
    </source>
</evidence>
<reference evidence="2 3" key="1">
    <citation type="submission" date="2010-05" db="EMBL/GenBank/DDBJ databases">
        <title>The Genome Sequence of Thecamonas trahens ATCC 50062.</title>
        <authorList>
            <consortium name="The Broad Institute Genome Sequencing Platform"/>
            <person name="Russ C."/>
            <person name="Cuomo C."/>
            <person name="Shea T."/>
            <person name="Young S.K."/>
            <person name="Zeng Q."/>
            <person name="Koehrsen M."/>
            <person name="Haas B."/>
            <person name="Borodovsky M."/>
            <person name="Guigo R."/>
            <person name="Alvarado L."/>
            <person name="Berlin A."/>
            <person name="Bochicchio J."/>
            <person name="Borenstein D."/>
            <person name="Chapman S."/>
            <person name="Chen Z."/>
            <person name="Freedman E."/>
            <person name="Gellesch M."/>
            <person name="Goldberg J."/>
            <person name="Griggs A."/>
            <person name="Gujja S."/>
            <person name="Heilman E."/>
            <person name="Heiman D."/>
            <person name="Hepburn T."/>
            <person name="Howarth C."/>
            <person name="Jen D."/>
            <person name="Larson L."/>
            <person name="Mehta T."/>
            <person name="Park D."/>
            <person name="Pearson M."/>
            <person name="Roberts A."/>
            <person name="Saif S."/>
            <person name="Shenoy N."/>
            <person name="Sisk P."/>
            <person name="Stolte C."/>
            <person name="Sykes S."/>
            <person name="Thomson T."/>
            <person name="Walk T."/>
            <person name="White J."/>
            <person name="Yandava C."/>
            <person name="Burger G."/>
            <person name="Gray M.W."/>
            <person name="Holland P.W.H."/>
            <person name="King N."/>
            <person name="Lang F.B.F."/>
            <person name="Roger A.J."/>
            <person name="Ruiz-Trillo I."/>
            <person name="Lander E."/>
            <person name="Nusbaum C."/>
        </authorList>
    </citation>
    <scope>NUCLEOTIDE SEQUENCE [LARGE SCALE GENOMIC DNA]</scope>
    <source>
        <strain evidence="2 3">ATCC 50062</strain>
    </source>
</reference>
<keyword evidence="3" id="KW-1185">Reference proteome</keyword>
<dbReference type="PANTHER" id="PTHR11319:SF35">
    <property type="entry name" value="OUTER MEMBRANE PROTEIN PMPC-RELATED"/>
    <property type="match status" value="1"/>
</dbReference>